<gene>
    <name evidence="1" type="ORF">COY20_03950</name>
</gene>
<reference evidence="2" key="1">
    <citation type="submission" date="2017-09" db="EMBL/GenBank/DDBJ databases">
        <title>Depth-based differentiation of microbial function through sediment-hosted aquifers and enrichment of novel symbionts in the deep terrestrial subsurface.</title>
        <authorList>
            <person name="Probst A.J."/>
            <person name="Ladd B."/>
            <person name="Jarett J.K."/>
            <person name="Geller-Mcgrath D.E."/>
            <person name="Sieber C.M.K."/>
            <person name="Emerson J.B."/>
            <person name="Anantharaman K."/>
            <person name="Thomas B.C."/>
            <person name="Malmstrom R."/>
            <person name="Stieglmeier M."/>
            <person name="Klingl A."/>
            <person name="Woyke T."/>
            <person name="Ryan C.M."/>
            <person name="Banfield J.F."/>
        </authorList>
    </citation>
    <scope>NUCLEOTIDE SEQUENCE [LARGE SCALE GENOMIC DNA]</scope>
</reference>
<comment type="caution">
    <text evidence="1">The sequence shown here is derived from an EMBL/GenBank/DDBJ whole genome shotgun (WGS) entry which is preliminary data.</text>
</comment>
<name>A0A2M7TRV7_9BACT</name>
<evidence type="ECO:0000313" key="1">
    <source>
        <dbReference type="EMBL" id="PIZ58295.1"/>
    </source>
</evidence>
<dbReference type="AlphaFoldDB" id="A0A2M7TRV7"/>
<evidence type="ECO:0000313" key="2">
    <source>
        <dbReference type="Proteomes" id="UP000229336"/>
    </source>
</evidence>
<dbReference type="Proteomes" id="UP000229336">
    <property type="component" value="Unassembled WGS sequence"/>
</dbReference>
<accession>A0A2M7TRV7</accession>
<dbReference type="EMBL" id="PFNX01000071">
    <property type="protein sequence ID" value="PIZ58295.1"/>
    <property type="molecule type" value="Genomic_DNA"/>
</dbReference>
<feature type="non-terminal residue" evidence="1">
    <location>
        <position position="24"/>
    </location>
</feature>
<sequence>MKNRYFFKSHISERKFREILRYFS</sequence>
<proteinExistence type="predicted"/>
<protein>
    <submittedName>
        <fullName evidence="1">IS1595 family transposase</fullName>
    </submittedName>
</protein>
<organism evidence="1 2">
    <name type="scientific">Candidatus Shapirobacteria bacterium CG_4_10_14_0_2_um_filter_40_12</name>
    <dbReference type="NCBI Taxonomy" id="1974871"/>
    <lineage>
        <taxon>Bacteria</taxon>
        <taxon>Candidatus Shapironibacteriota</taxon>
    </lineage>
</organism>